<dbReference type="Pfam" id="PF00691">
    <property type="entry name" value="OmpA"/>
    <property type="match status" value="1"/>
</dbReference>
<keyword evidence="2 4" id="KW-0472">Membrane</keyword>
<keyword evidence="8" id="KW-1185">Reference proteome</keyword>
<keyword evidence="3" id="KW-0998">Cell outer membrane</keyword>
<dbReference type="GO" id="GO:0009279">
    <property type="term" value="C:cell outer membrane"/>
    <property type="evidence" value="ECO:0007669"/>
    <property type="project" value="UniProtKB-SubCell"/>
</dbReference>
<reference evidence="7 8" key="1">
    <citation type="submission" date="2020-08" db="EMBL/GenBank/DDBJ databases">
        <title>Sequencing the genomes of 1000 actinobacteria strains.</title>
        <authorList>
            <person name="Klenk H.-P."/>
        </authorList>
    </citation>
    <scope>NUCLEOTIDE SEQUENCE [LARGE SCALE GENOMIC DNA]</scope>
    <source>
        <strain evidence="7 8">DSM 43023</strain>
    </source>
</reference>
<dbReference type="Gene3D" id="3.30.1330.60">
    <property type="entry name" value="OmpA-like domain"/>
    <property type="match status" value="1"/>
</dbReference>
<dbReference type="PANTHER" id="PTHR30329:SF21">
    <property type="entry name" value="LIPOPROTEIN YIAD-RELATED"/>
    <property type="match status" value="1"/>
</dbReference>
<gene>
    <name evidence="7" type="ORF">FHR32_001492</name>
</gene>
<evidence type="ECO:0000313" key="8">
    <source>
        <dbReference type="Proteomes" id="UP000534286"/>
    </source>
</evidence>
<dbReference type="CDD" id="cd07185">
    <property type="entry name" value="OmpA_C-like"/>
    <property type="match status" value="1"/>
</dbReference>
<organism evidence="7 8">
    <name type="scientific">Streptosporangium album</name>
    <dbReference type="NCBI Taxonomy" id="47479"/>
    <lineage>
        <taxon>Bacteria</taxon>
        <taxon>Bacillati</taxon>
        <taxon>Actinomycetota</taxon>
        <taxon>Actinomycetes</taxon>
        <taxon>Streptosporangiales</taxon>
        <taxon>Streptosporangiaceae</taxon>
        <taxon>Streptosporangium</taxon>
    </lineage>
</organism>
<dbReference type="InterPro" id="IPR036737">
    <property type="entry name" value="OmpA-like_sf"/>
</dbReference>
<dbReference type="PROSITE" id="PS51257">
    <property type="entry name" value="PROKAR_LIPOPROTEIN"/>
    <property type="match status" value="1"/>
</dbReference>
<protein>
    <submittedName>
        <fullName evidence="7">Outer membrane protein OmpA-like peptidoglycan-associated protein</fullName>
    </submittedName>
</protein>
<dbReference type="Proteomes" id="UP000534286">
    <property type="component" value="Unassembled WGS sequence"/>
</dbReference>
<proteinExistence type="predicted"/>
<dbReference type="PRINTS" id="PR01021">
    <property type="entry name" value="OMPADOMAIN"/>
</dbReference>
<evidence type="ECO:0000256" key="1">
    <source>
        <dbReference type="ARBA" id="ARBA00004442"/>
    </source>
</evidence>
<dbReference type="InterPro" id="IPR006665">
    <property type="entry name" value="OmpA-like"/>
</dbReference>
<comment type="subcellular location">
    <subcellularLocation>
        <location evidence="1">Cell outer membrane</location>
    </subcellularLocation>
</comment>
<dbReference type="AlphaFoldDB" id="A0A7W7RS43"/>
<dbReference type="SUPFAM" id="SSF103088">
    <property type="entry name" value="OmpA-like"/>
    <property type="match status" value="1"/>
</dbReference>
<comment type="caution">
    <text evidence="7">The sequence shown here is derived from an EMBL/GenBank/DDBJ whole genome shotgun (WGS) entry which is preliminary data.</text>
</comment>
<sequence length="528" mass="56425">MARKPASLVTMTVVTAMLTSCGLTGVQQGGGGEERQSEAAPTSRPTAPETPAASSSPTGTGADTRPALASTRSTLTPAFKVDVVGLNRVAGKHLVVQLRLSNTGTDKHFSWTGELGDNTRPLGEIRWASGIGVLDAAARRWLLPYKPADGPCLCSDQKRDDLGYFVEPGESLPVYAVLPAPSGNPATTTVVTPLGPPMVDVPISDEPVAPLPGQDIPDPDAQPVTMISHRIVTPSESPDRSEETTDDGRDLRVNLSSDVLFALNKADLTSRARAVLARTAKLVDASEGATVTVEGHADSSGTDAINDPLSQRRAQAVQRALSGLLTRQGVRFQAKGYGSRRPLYSNDDEEGRRRNRRVTVTFARPQPAETRPPSTPEADPAPDGNGPTSRAKYDGQPFTLQAAGLRRLPGDLGVLTYEVTNDGDEEAWNHELNWSAEWLSYKYHAASNVRLTDVATRRLYLPGRILAQTDDGTDTYCACSGMAGVRLSAGKFAPGQTKEFWSLFALPAGVSETQVKIAEYPPLRVPVR</sequence>
<name>A0A7W7RS43_9ACTN</name>
<evidence type="ECO:0000256" key="4">
    <source>
        <dbReference type="PROSITE-ProRule" id="PRU00473"/>
    </source>
</evidence>
<feature type="domain" description="OmpA-like" evidence="6">
    <location>
        <begin position="248"/>
        <end position="366"/>
    </location>
</feature>
<accession>A0A7W7RS43</accession>
<feature type="region of interest" description="Disordered" evidence="5">
    <location>
        <begin position="336"/>
        <end position="394"/>
    </location>
</feature>
<dbReference type="PANTHER" id="PTHR30329">
    <property type="entry name" value="STATOR ELEMENT OF FLAGELLAR MOTOR COMPLEX"/>
    <property type="match status" value="1"/>
</dbReference>
<evidence type="ECO:0000256" key="2">
    <source>
        <dbReference type="ARBA" id="ARBA00023136"/>
    </source>
</evidence>
<evidence type="ECO:0000313" key="7">
    <source>
        <dbReference type="EMBL" id="MBB4937187.1"/>
    </source>
</evidence>
<feature type="compositionally biased region" description="Polar residues" evidence="5">
    <location>
        <begin position="52"/>
        <end position="61"/>
    </location>
</feature>
<dbReference type="InterPro" id="IPR050330">
    <property type="entry name" value="Bact_OuterMem_StrucFunc"/>
</dbReference>
<evidence type="ECO:0000259" key="6">
    <source>
        <dbReference type="PROSITE" id="PS51123"/>
    </source>
</evidence>
<dbReference type="InterPro" id="IPR006664">
    <property type="entry name" value="OMP_bac"/>
</dbReference>
<dbReference type="PROSITE" id="PS51123">
    <property type="entry name" value="OMPA_2"/>
    <property type="match status" value="1"/>
</dbReference>
<dbReference type="EMBL" id="JACHJU010000001">
    <property type="protein sequence ID" value="MBB4937187.1"/>
    <property type="molecule type" value="Genomic_DNA"/>
</dbReference>
<evidence type="ECO:0000256" key="3">
    <source>
        <dbReference type="ARBA" id="ARBA00023237"/>
    </source>
</evidence>
<feature type="region of interest" description="Disordered" evidence="5">
    <location>
        <begin position="25"/>
        <end position="71"/>
    </location>
</feature>
<dbReference type="RefSeq" id="WP_184753601.1">
    <property type="nucleotide sequence ID" value="NZ_BAABEK010000020.1"/>
</dbReference>
<evidence type="ECO:0000256" key="5">
    <source>
        <dbReference type="SAM" id="MobiDB-lite"/>
    </source>
</evidence>